<dbReference type="Proteomes" id="UP000830198">
    <property type="component" value="Chromosome"/>
</dbReference>
<evidence type="ECO:0000256" key="1">
    <source>
        <dbReference type="SAM" id="SignalP"/>
    </source>
</evidence>
<name>A0ABY4I9E8_CHIFI</name>
<evidence type="ECO:0000313" key="3">
    <source>
        <dbReference type="Proteomes" id="UP000830198"/>
    </source>
</evidence>
<feature type="signal peptide" evidence="1">
    <location>
        <begin position="1"/>
        <end position="19"/>
    </location>
</feature>
<keyword evidence="1" id="KW-0732">Signal</keyword>
<sequence length="196" mass="21728">MRYLSILLLLLMGFFSAEAQVNANGQINIKKGDVLKYAAKGPDGSIIDFLITVLYKDKTGVGFQYKVINGKKTIQGKCLVTPEGTKDGSSLNWDNLNPGEERHVKKDQTLFFYSQKFYKELVKNKKAVYGGTTYVLKPAPAASQIKVNNKKVKSLYVTSQDGKEAFWILDNPDFPLLLNSAGNQQGPDMLLVNVGK</sequence>
<accession>A0ABY4I9E8</accession>
<feature type="chain" id="PRO_5046446731" evidence="1">
    <location>
        <begin position="20"/>
        <end position="196"/>
    </location>
</feature>
<proteinExistence type="predicted"/>
<organism evidence="2 3">
    <name type="scientific">Chitinophaga filiformis</name>
    <name type="common">Myxococcus filiformis</name>
    <name type="synonym">Flexibacter filiformis</name>
    <dbReference type="NCBI Taxonomy" id="104663"/>
    <lineage>
        <taxon>Bacteria</taxon>
        <taxon>Pseudomonadati</taxon>
        <taxon>Bacteroidota</taxon>
        <taxon>Chitinophagia</taxon>
        <taxon>Chitinophagales</taxon>
        <taxon>Chitinophagaceae</taxon>
        <taxon>Chitinophaga</taxon>
    </lineage>
</organism>
<dbReference type="RefSeq" id="WP_247813810.1">
    <property type="nucleotide sequence ID" value="NZ_CP095855.1"/>
</dbReference>
<protein>
    <submittedName>
        <fullName evidence="2">Uncharacterized protein</fullName>
    </submittedName>
</protein>
<evidence type="ECO:0000313" key="2">
    <source>
        <dbReference type="EMBL" id="UPK71693.1"/>
    </source>
</evidence>
<gene>
    <name evidence="2" type="ORF">MYF79_10410</name>
</gene>
<reference evidence="2 3" key="1">
    <citation type="submission" date="2022-04" db="EMBL/GenBank/DDBJ databases">
        <title>The arsenic-methylating capacity of Chitinophaga filiformis YT5 during chitin decomposition.</title>
        <authorList>
            <person name="Chen G."/>
            <person name="Liang Y."/>
        </authorList>
    </citation>
    <scope>NUCLEOTIDE SEQUENCE [LARGE SCALE GENOMIC DNA]</scope>
    <source>
        <strain evidence="2 3">YT5</strain>
    </source>
</reference>
<dbReference type="EMBL" id="CP095855">
    <property type="protein sequence ID" value="UPK71693.1"/>
    <property type="molecule type" value="Genomic_DNA"/>
</dbReference>
<keyword evidence="3" id="KW-1185">Reference proteome</keyword>